<evidence type="ECO:0000256" key="3">
    <source>
        <dbReference type="ARBA" id="ARBA00022475"/>
    </source>
</evidence>
<feature type="transmembrane region" description="Helical" evidence="7">
    <location>
        <begin position="169"/>
        <end position="192"/>
    </location>
</feature>
<feature type="transmembrane region" description="Helical" evidence="7">
    <location>
        <begin position="6"/>
        <end position="23"/>
    </location>
</feature>
<gene>
    <name evidence="8" type="ORF">H9846_03910</name>
</gene>
<feature type="transmembrane region" description="Helical" evidence="7">
    <location>
        <begin position="137"/>
        <end position="157"/>
    </location>
</feature>
<keyword evidence="3" id="KW-1003">Cell membrane</keyword>
<feature type="transmembrane region" description="Helical" evidence="7">
    <location>
        <begin position="61"/>
        <end position="84"/>
    </location>
</feature>
<dbReference type="InterPro" id="IPR002528">
    <property type="entry name" value="MATE_fam"/>
</dbReference>
<reference evidence="8" key="1">
    <citation type="journal article" date="2021" name="PeerJ">
        <title>Extensive microbial diversity within the chicken gut microbiome revealed by metagenomics and culture.</title>
        <authorList>
            <person name="Gilroy R."/>
            <person name="Ravi A."/>
            <person name="Getino M."/>
            <person name="Pursley I."/>
            <person name="Horton D.L."/>
            <person name="Alikhan N.F."/>
            <person name="Baker D."/>
            <person name="Gharbi K."/>
            <person name="Hall N."/>
            <person name="Watson M."/>
            <person name="Adriaenssens E.M."/>
            <person name="Foster-Nyarko E."/>
            <person name="Jarju S."/>
            <person name="Secka A."/>
            <person name="Antonio M."/>
            <person name="Oren A."/>
            <person name="Chaudhuri R.R."/>
            <person name="La Ragione R."/>
            <person name="Hildebrand F."/>
            <person name="Pallen M.J."/>
        </authorList>
    </citation>
    <scope>NUCLEOTIDE SEQUENCE</scope>
    <source>
        <strain evidence="8">ChiHecec2B26-7398</strain>
    </source>
</reference>
<feature type="transmembrane region" description="Helical" evidence="7">
    <location>
        <begin position="96"/>
        <end position="125"/>
    </location>
</feature>
<name>A0A9D2BV51_9FIRM</name>
<dbReference type="Pfam" id="PF01554">
    <property type="entry name" value="MatE"/>
    <property type="match status" value="2"/>
</dbReference>
<keyword evidence="2" id="KW-0813">Transport</keyword>
<feature type="transmembrane region" description="Helical" evidence="7">
    <location>
        <begin position="198"/>
        <end position="218"/>
    </location>
</feature>
<evidence type="ECO:0000313" key="9">
    <source>
        <dbReference type="Proteomes" id="UP000886751"/>
    </source>
</evidence>
<feature type="transmembrane region" description="Helical" evidence="7">
    <location>
        <begin position="366"/>
        <end position="385"/>
    </location>
</feature>
<feature type="transmembrane region" description="Helical" evidence="7">
    <location>
        <begin position="320"/>
        <end position="346"/>
    </location>
</feature>
<dbReference type="NCBIfam" id="TIGR00797">
    <property type="entry name" value="matE"/>
    <property type="match status" value="1"/>
</dbReference>
<accession>A0A9D2BV51</accession>
<dbReference type="InterPro" id="IPR052031">
    <property type="entry name" value="Membrane_Transporter-Flippase"/>
</dbReference>
<dbReference type="EMBL" id="DXEI01000060">
    <property type="protein sequence ID" value="HIX94584.1"/>
    <property type="molecule type" value="Genomic_DNA"/>
</dbReference>
<reference evidence="8" key="2">
    <citation type="submission" date="2021-04" db="EMBL/GenBank/DDBJ databases">
        <authorList>
            <person name="Gilroy R."/>
        </authorList>
    </citation>
    <scope>NUCLEOTIDE SEQUENCE</scope>
    <source>
        <strain evidence="8">ChiHecec2B26-7398</strain>
    </source>
</reference>
<comment type="subcellular location">
    <subcellularLocation>
        <location evidence="1">Cell membrane</location>
        <topology evidence="1">Multi-pass membrane protein</topology>
    </subcellularLocation>
</comment>
<evidence type="ECO:0000256" key="5">
    <source>
        <dbReference type="ARBA" id="ARBA00022989"/>
    </source>
</evidence>
<evidence type="ECO:0000313" key="8">
    <source>
        <dbReference type="EMBL" id="HIX94584.1"/>
    </source>
</evidence>
<feature type="transmembrane region" description="Helical" evidence="7">
    <location>
        <begin position="392"/>
        <end position="412"/>
    </location>
</feature>
<evidence type="ECO:0000256" key="6">
    <source>
        <dbReference type="ARBA" id="ARBA00023136"/>
    </source>
</evidence>
<dbReference type="PANTHER" id="PTHR43549">
    <property type="entry name" value="MULTIDRUG RESISTANCE PROTEIN YPNP-RELATED"/>
    <property type="match status" value="1"/>
</dbReference>
<keyword evidence="5 7" id="KW-1133">Transmembrane helix</keyword>
<feature type="transmembrane region" description="Helical" evidence="7">
    <location>
        <begin position="239"/>
        <end position="261"/>
    </location>
</feature>
<sequence length="454" mass="48257">MQTSDARALTSGAITPALLRFAVPMILGDLLQQMYNVADTLIVGQFVGADALAAVGSAYTLMTFLTSILLGLSMGSGVAVSISFGRGEHAQMRREIFLSFVLTGAAAVVLNIGAFVCIDPILALLQVPAEIWDLMRTYLLVIFTGIGGTFLYNYFACLLRAVGDSVRPLAFLGVSAVLNIALDLAFVLGLGWGVAGAAWATILSQWLSGLGLCVYALATRPDLRVPRAEMRWNGRCAAHVFRLAFITGAQQSIMNFGILLVQGRVNSFGPAIMAAFAAAVKIDSFAYMPVQDFGNAFSTFLAQNYGAGQHERIRRGTRSAVAVSMTFGAAVSAVVFVLARPLMLLFVQPGETEILAAGVQYLRTEGAFYCLIALLFLLYGFYRAIERPGMSVVLTVISLGLRVVLAYALSAIPALGAAGIWVSIPIGWVIADVAGVIPMAKFFKALRRGDAAAP</sequence>
<protein>
    <submittedName>
        <fullName evidence="8">MATE family efflux transporter</fullName>
    </submittedName>
</protein>
<dbReference type="Proteomes" id="UP000886751">
    <property type="component" value="Unassembled WGS sequence"/>
</dbReference>
<evidence type="ECO:0000256" key="1">
    <source>
        <dbReference type="ARBA" id="ARBA00004651"/>
    </source>
</evidence>
<keyword evidence="6 7" id="KW-0472">Membrane</keyword>
<dbReference type="AlphaFoldDB" id="A0A9D2BV51"/>
<dbReference type="InterPro" id="IPR048279">
    <property type="entry name" value="MdtK-like"/>
</dbReference>
<evidence type="ECO:0000256" key="2">
    <source>
        <dbReference type="ARBA" id="ARBA00022448"/>
    </source>
</evidence>
<comment type="caution">
    <text evidence="8">The sequence shown here is derived from an EMBL/GenBank/DDBJ whole genome shotgun (WGS) entry which is preliminary data.</text>
</comment>
<dbReference type="CDD" id="cd13138">
    <property type="entry name" value="MATE_yoeA_like"/>
    <property type="match status" value="1"/>
</dbReference>
<proteinExistence type="predicted"/>
<dbReference type="GO" id="GO:0015297">
    <property type="term" value="F:antiporter activity"/>
    <property type="evidence" value="ECO:0007669"/>
    <property type="project" value="InterPro"/>
</dbReference>
<dbReference type="PIRSF" id="PIRSF006603">
    <property type="entry name" value="DinF"/>
    <property type="match status" value="1"/>
</dbReference>
<dbReference type="GO" id="GO:0005886">
    <property type="term" value="C:plasma membrane"/>
    <property type="evidence" value="ECO:0007669"/>
    <property type="project" value="UniProtKB-SubCell"/>
</dbReference>
<dbReference type="PANTHER" id="PTHR43549:SF3">
    <property type="entry name" value="MULTIDRUG RESISTANCE PROTEIN YPNP-RELATED"/>
    <property type="match status" value="1"/>
</dbReference>
<keyword evidence="4 7" id="KW-0812">Transmembrane</keyword>
<organism evidence="8 9">
    <name type="scientific">Candidatus Gemmiger excrementipullorum</name>
    <dbReference type="NCBI Taxonomy" id="2838610"/>
    <lineage>
        <taxon>Bacteria</taxon>
        <taxon>Bacillati</taxon>
        <taxon>Bacillota</taxon>
        <taxon>Clostridia</taxon>
        <taxon>Eubacteriales</taxon>
        <taxon>Gemmiger</taxon>
    </lineage>
</organism>
<evidence type="ECO:0000256" key="7">
    <source>
        <dbReference type="SAM" id="Phobius"/>
    </source>
</evidence>
<dbReference type="GO" id="GO:0042910">
    <property type="term" value="F:xenobiotic transmembrane transporter activity"/>
    <property type="evidence" value="ECO:0007669"/>
    <property type="project" value="InterPro"/>
</dbReference>
<feature type="transmembrane region" description="Helical" evidence="7">
    <location>
        <begin position="418"/>
        <end position="440"/>
    </location>
</feature>
<feature type="transmembrane region" description="Helical" evidence="7">
    <location>
        <begin position="267"/>
        <end position="288"/>
    </location>
</feature>
<evidence type="ECO:0000256" key="4">
    <source>
        <dbReference type="ARBA" id="ARBA00022692"/>
    </source>
</evidence>